<dbReference type="GO" id="GO:0016787">
    <property type="term" value="F:hydrolase activity"/>
    <property type="evidence" value="ECO:0007669"/>
    <property type="project" value="UniProtKB-KW"/>
</dbReference>
<dbReference type="EMBL" id="CP045484">
    <property type="protein sequence ID" value="QGR17597.1"/>
    <property type="molecule type" value="Genomic_DNA"/>
</dbReference>
<dbReference type="EMBL" id="JACHFY010000018">
    <property type="protein sequence ID" value="MBB5254568.1"/>
    <property type="molecule type" value="Genomic_DNA"/>
</dbReference>
<proteinExistence type="predicted"/>
<gene>
    <name evidence="2" type="ORF">D1869_10660</name>
    <name evidence="1" type="ORF">HNQ62_002342</name>
</gene>
<organism evidence="2 3">
    <name type="scientific">Sulfurisphaera ohwakuensis</name>
    <dbReference type="NCBI Taxonomy" id="69656"/>
    <lineage>
        <taxon>Archaea</taxon>
        <taxon>Thermoproteota</taxon>
        <taxon>Thermoprotei</taxon>
        <taxon>Sulfolobales</taxon>
        <taxon>Sulfolobaceae</taxon>
        <taxon>Sulfurisphaera</taxon>
    </lineage>
</organism>
<reference evidence="2 3" key="1">
    <citation type="submission" date="2019-10" db="EMBL/GenBank/DDBJ databases">
        <title>Genome Sequences from Six Type Strain Members of the Archaeal Family Sulfolobaceae: Acidianus ambivalens, Acidianus infernus, Metallosphaera prunae, Stygiolobus azoricus, Sulfolobus metallicus, and Sulfurisphaera ohwakuensis.</title>
        <authorList>
            <person name="Counts J.A."/>
            <person name="Kelly R.M."/>
        </authorList>
    </citation>
    <scope>NUCLEOTIDE SEQUENCE [LARGE SCALE GENOMIC DNA]</scope>
    <source>
        <strain evidence="2 3">TA-1</strain>
    </source>
</reference>
<keyword evidence="2" id="KW-0378">Hydrolase</keyword>
<dbReference type="InterPro" id="IPR036412">
    <property type="entry name" value="HAD-like_sf"/>
</dbReference>
<sequence>MKYAVWIDGVILKIDLTDILYNIYKGTPITDIPITTETFEDWKELLNIRDEIYLLSPYDEKITKEIVNKLELNFPFISNNGRTKPSKAPYEELFRRTKWDPLNVITIGSSPLDLLSARFYDSRIKVVCIERFRDCSRYSPYLISKDMSSLINSLRRLRKI</sequence>
<keyword evidence="3" id="KW-1185">Reference proteome</keyword>
<dbReference type="InterPro" id="IPR023214">
    <property type="entry name" value="HAD_sf"/>
</dbReference>
<accession>A0A650CJ92</accession>
<reference evidence="1 4" key="2">
    <citation type="submission" date="2020-08" db="EMBL/GenBank/DDBJ databases">
        <title>Genomic Encyclopedia of Type Strains, Phase IV (KMG-IV): sequencing the most valuable type-strain genomes for metagenomic binning, comparative biology and taxonomic classification.</title>
        <authorList>
            <person name="Goeker M."/>
        </authorList>
    </citation>
    <scope>NUCLEOTIDE SEQUENCE [LARGE SCALE GENOMIC DNA]</scope>
    <source>
        <strain evidence="1 4">DSM 12421</strain>
    </source>
</reference>
<dbReference type="RefSeq" id="WP_156015078.1">
    <property type="nucleotide sequence ID" value="NZ_AP031374.1"/>
</dbReference>
<evidence type="ECO:0000313" key="2">
    <source>
        <dbReference type="EMBL" id="QGR17597.1"/>
    </source>
</evidence>
<protein>
    <submittedName>
        <fullName evidence="2">HAD family hydrolase</fullName>
    </submittedName>
</protein>
<dbReference type="KEGG" id="soh:D1869_10660"/>
<dbReference type="Gene3D" id="3.40.50.1000">
    <property type="entry name" value="HAD superfamily/HAD-like"/>
    <property type="match status" value="1"/>
</dbReference>
<evidence type="ECO:0000313" key="4">
    <source>
        <dbReference type="Proteomes" id="UP000582213"/>
    </source>
</evidence>
<name>A0A650CJ92_SULOH</name>
<dbReference type="GeneID" id="95644808"/>
<evidence type="ECO:0000313" key="1">
    <source>
        <dbReference type="EMBL" id="MBB5254568.1"/>
    </source>
</evidence>
<evidence type="ECO:0000313" key="3">
    <source>
        <dbReference type="Proteomes" id="UP000427373"/>
    </source>
</evidence>
<dbReference type="SUPFAM" id="SSF56784">
    <property type="entry name" value="HAD-like"/>
    <property type="match status" value="1"/>
</dbReference>
<dbReference type="OrthoDB" id="34377at2157"/>
<dbReference type="Proteomes" id="UP000582213">
    <property type="component" value="Unassembled WGS sequence"/>
</dbReference>
<dbReference type="Proteomes" id="UP000427373">
    <property type="component" value="Chromosome"/>
</dbReference>
<dbReference type="AlphaFoldDB" id="A0A650CJ92"/>